<dbReference type="Gene3D" id="3.40.30.10">
    <property type="entry name" value="Glutaredoxin"/>
    <property type="match status" value="1"/>
</dbReference>
<dbReference type="SUPFAM" id="SSF52833">
    <property type="entry name" value="Thioredoxin-like"/>
    <property type="match status" value="1"/>
</dbReference>
<reference evidence="6" key="1">
    <citation type="journal article" date="2014" name="Genome Announc.">
        <title>Draft Genome Sequences of Three Alkaliphilic Bacillus Strains, Bacillus wakoensis JCM 9140T, Bacillus akibai JCM 9157T, and Bacillus hemicellulosilyticus JCM 9152T.</title>
        <authorList>
            <person name="Yuki M."/>
            <person name="Oshima K."/>
            <person name="Suda W."/>
            <person name="Oshida Y."/>
            <person name="Kitamura K."/>
            <person name="Iida T."/>
            <person name="Hattori M."/>
            <person name="Ohkuma M."/>
        </authorList>
    </citation>
    <scope>NUCLEOTIDE SEQUENCE [LARGE SCALE GENOMIC DNA]</scope>
    <source>
        <strain evidence="6">JCM 9152</strain>
    </source>
</reference>
<dbReference type="RefSeq" id="WP_035344518.1">
    <property type="nucleotide sequence ID" value="NZ_BAUU01000017.1"/>
</dbReference>
<dbReference type="CDD" id="cd02968">
    <property type="entry name" value="SCO"/>
    <property type="match status" value="1"/>
</dbReference>
<feature type="binding site" evidence="3">
    <location>
        <position position="163"/>
    </location>
    <ligand>
        <name>Cu cation</name>
        <dbReference type="ChEBI" id="CHEBI:23378"/>
    </ligand>
</feature>
<keyword evidence="2 3" id="KW-0186">Copper</keyword>
<accession>W4QIM9</accession>
<dbReference type="PROSITE" id="PS51257">
    <property type="entry name" value="PROKAR_LIPOPROTEIN"/>
    <property type="match status" value="1"/>
</dbReference>
<evidence type="ECO:0000256" key="1">
    <source>
        <dbReference type="ARBA" id="ARBA00010996"/>
    </source>
</evidence>
<comment type="similarity">
    <text evidence="1">Belongs to the SCO1/2 family.</text>
</comment>
<evidence type="ECO:0000313" key="6">
    <source>
        <dbReference type="EMBL" id="GAE31204.1"/>
    </source>
</evidence>
<dbReference type="OrthoDB" id="9811998at2"/>
<keyword evidence="7" id="KW-1185">Reference proteome</keyword>
<feature type="disulfide bond" description="Redox-active" evidence="4">
    <location>
        <begin position="75"/>
        <end position="79"/>
    </location>
</feature>
<sequence length="199" mass="21939">MKRIMTIVLFMSFLSGCGWVYEIGANGEESGSITDMSDAGNEVEPFQFINEAGELFGAEQLAGGYWVANFIFTNCPSVCPLMTPNMLSLQDEMIAADVPVTFISFTVDPERDTPETLQAYGGNIGADLESWHFLTGYDEAEISEFALDSFLSVVQPSEDDIIHPTYFFLIDPEGLIIRKYDGLTTDQGAIIADLKETIQ</sequence>
<evidence type="ECO:0000259" key="5">
    <source>
        <dbReference type="PROSITE" id="PS51352"/>
    </source>
</evidence>
<feature type="domain" description="Thioredoxin" evidence="5">
    <location>
        <begin position="37"/>
        <end position="199"/>
    </location>
</feature>
<dbReference type="PROSITE" id="PS51352">
    <property type="entry name" value="THIOREDOXIN_2"/>
    <property type="match status" value="1"/>
</dbReference>
<keyword evidence="4" id="KW-1015">Disulfide bond</keyword>
<protein>
    <submittedName>
        <fullName evidence="6">Cytochrome oxidase biogenesis protein Sco1/SenC/PrrC</fullName>
    </submittedName>
</protein>
<dbReference type="GO" id="GO:0046872">
    <property type="term" value="F:metal ion binding"/>
    <property type="evidence" value="ECO:0007669"/>
    <property type="project" value="UniProtKB-KW"/>
</dbReference>
<dbReference type="Proteomes" id="UP000018895">
    <property type="component" value="Unassembled WGS sequence"/>
</dbReference>
<evidence type="ECO:0000256" key="4">
    <source>
        <dbReference type="PIRSR" id="PIRSR603782-2"/>
    </source>
</evidence>
<feature type="binding site" evidence="3">
    <location>
        <position position="75"/>
    </location>
    <ligand>
        <name>Cu cation</name>
        <dbReference type="ChEBI" id="CHEBI:23378"/>
    </ligand>
</feature>
<keyword evidence="3" id="KW-0479">Metal-binding</keyword>
<dbReference type="PANTHER" id="PTHR12151:SF25">
    <property type="entry name" value="LINALOOL DEHYDRATASE_ISOMERASE DOMAIN-CONTAINING PROTEIN"/>
    <property type="match status" value="1"/>
</dbReference>
<dbReference type="PANTHER" id="PTHR12151">
    <property type="entry name" value="ELECTRON TRANSPORT PROTIN SCO1/SENC FAMILY MEMBER"/>
    <property type="match status" value="1"/>
</dbReference>
<dbReference type="AlphaFoldDB" id="W4QIM9"/>
<dbReference type="InterPro" id="IPR013766">
    <property type="entry name" value="Thioredoxin_domain"/>
</dbReference>
<proteinExistence type="inferred from homology"/>
<dbReference type="EMBL" id="BAUU01000017">
    <property type="protein sequence ID" value="GAE31204.1"/>
    <property type="molecule type" value="Genomic_DNA"/>
</dbReference>
<dbReference type="InterPro" id="IPR036249">
    <property type="entry name" value="Thioredoxin-like_sf"/>
</dbReference>
<dbReference type="InterPro" id="IPR003782">
    <property type="entry name" value="SCO1/SenC"/>
</dbReference>
<organism evidence="6 7">
    <name type="scientific">Halalkalibacter hemicellulosilyticusJCM 9152</name>
    <dbReference type="NCBI Taxonomy" id="1236971"/>
    <lineage>
        <taxon>Bacteria</taxon>
        <taxon>Bacillati</taxon>
        <taxon>Bacillota</taxon>
        <taxon>Bacilli</taxon>
        <taxon>Bacillales</taxon>
        <taxon>Bacillaceae</taxon>
        <taxon>Halalkalibacter</taxon>
    </lineage>
</organism>
<dbReference type="STRING" id="1236971.JCM9152_2657"/>
<evidence type="ECO:0000256" key="3">
    <source>
        <dbReference type="PIRSR" id="PIRSR603782-1"/>
    </source>
</evidence>
<dbReference type="Pfam" id="PF02630">
    <property type="entry name" value="SCO1-SenC"/>
    <property type="match status" value="1"/>
</dbReference>
<feature type="binding site" evidence="3">
    <location>
        <position position="79"/>
    </location>
    <ligand>
        <name>Cu cation</name>
        <dbReference type="ChEBI" id="CHEBI:23378"/>
    </ligand>
</feature>
<comment type="caution">
    <text evidence="6">The sequence shown here is derived from an EMBL/GenBank/DDBJ whole genome shotgun (WGS) entry which is preliminary data.</text>
</comment>
<evidence type="ECO:0000256" key="2">
    <source>
        <dbReference type="ARBA" id="ARBA00023008"/>
    </source>
</evidence>
<gene>
    <name evidence="6" type="ORF">JCM9152_2657</name>
</gene>
<evidence type="ECO:0000313" key="7">
    <source>
        <dbReference type="Proteomes" id="UP000018895"/>
    </source>
</evidence>
<name>W4QIM9_9BACI</name>